<dbReference type="EMBL" id="KZ084090">
    <property type="protein sequence ID" value="OSD06549.1"/>
    <property type="molecule type" value="Genomic_DNA"/>
</dbReference>
<comment type="subcellular location">
    <subcellularLocation>
        <location evidence="3">Nucleus</location>
        <location evidence="3">PML body</location>
    </subcellularLocation>
</comment>
<evidence type="ECO:0000256" key="8">
    <source>
        <dbReference type="ARBA" id="ARBA00022842"/>
    </source>
</evidence>
<dbReference type="Pfam" id="PF03372">
    <property type="entry name" value="Exo_endo_phos"/>
    <property type="match status" value="1"/>
</dbReference>
<feature type="domain" description="Endonuclease/exonuclease/phosphatase" evidence="12">
    <location>
        <begin position="126"/>
        <end position="366"/>
    </location>
</feature>
<dbReference type="GO" id="GO:0046872">
    <property type="term" value="F:metal ion binding"/>
    <property type="evidence" value="ECO:0007669"/>
    <property type="project" value="UniProtKB-KW"/>
</dbReference>
<dbReference type="Gene3D" id="3.60.10.10">
    <property type="entry name" value="Endonuclease/exonuclease/phosphatase"/>
    <property type="match status" value="1"/>
</dbReference>
<dbReference type="GO" id="GO:0004518">
    <property type="term" value="F:nuclease activity"/>
    <property type="evidence" value="ECO:0007669"/>
    <property type="project" value="UniProtKB-KW"/>
</dbReference>
<evidence type="ECO:0000256" key="1">
    <source>
        <dbReference type="ARBA" id="ARBA00001936"/>
    </source>
</evidence>
<dbReference type="InterPro" id="IPR051547">
    <property type="entry name" value="TDP2-like"/>
</dbReference>
<dbReference type="GO" id="GO:0003697">
    <property type="term" value="F:single-stranded DNA binding"/>
    <property type="evidence" value="ECO:0007669"/>
    <property type="project" value="TreeGrafter"/>
</dbReference>
<dbReference type="PANTHER" id="PTHR15822:SF4">
    <property type="entry name" value="TYROSYL-DNA PHOSPHODIESTERASE 2"/>
    <property type="match status" value="1"/>
</dbReference>
<proteinExistence type="predicted"/>
<name>A0A1Y2IZF7_TRAC3</name>
<keyword evidence="7" id="KW-0378">Hydrolase</keyword>
<dbReference type="InterPro" id="IPR036691">
    <property type="entry name" value="Endo/exonu/phosph_ase_sf"/>
</dbReference>
<dbReference type="OrthoDB" id="9975959at2759"/>
<keyword evidence="10" id="KW-0539">Nucleus</keyword>
<evidence type="ECO:0000256" key="7">
    <source>
        <dbReference type="ARBA" id="ARBA00022801"/>
    </source>
</evidence>
<comment type="cofactor">
    <cofactor evidence="2">
        <name>Mg(2+)</name>
        <dbReference type="ChEBI" id="CHEBI:18420"/>
    </cofactor>
</comment>
<evidence type="ECO:0000256" key="3">
    <source>
        <dbReference type="ARBA" id="ARBA00004322"/>
    </source>
</evidence>
<keyword evidence="14" id="KW-1185">Reference proteome</keyword>
<evidence type="ECO:0000256" key="11">
    <source>
        <dbReference type="SAM" id="MobiDB-lite"/>
    </source>
</evidence>
<keyword evidence="5" id="KW-0479">Metal-binding</keyword>
<evidence type="ECO:0000256" key="2">
    <source>
        <dbReference type="ARBA" id="ARBA00001946"/>
    </source>
</evidence>
<dbReference type="SUPFAM" id="SSF56219">
    <property type="entry name" value="DNase I-like"/>
    <property type="match status" value="1"/>
</dbReference>
<evidence type="ECO:0000256" key="6">
    <source>
        <dbReference type="ARBA" id="ARBA00022763"/>
    </source>
</evidence>
<evidence type="ECO:0000256" key="4">
    <source>
        <dbReference type="ARBA" id="ARBA00022722"/>
    </source>
</evidence>
<dbReference type="PANTHER" id="PTHR15822">
    <property type="entry name" value="TRAF AND TNF RECEPTOR-ASSOCIATED PROTEIN"/>
    <property type="match status" value="1"/>
</dbReference>
<evidence type="ECO:0000256" key="5">
    <source>
        <dbReference type="ARBA" id="ARBA00022723"/>
    </source>
</evidence>
<gene>
    <name evidence="13" type="ORF">PYCCODRAFT_1431556</name>
</gene>
<evidence type="ECO:0000256" key="9">
    <source>
        <dbReference type="ARBA" id="ARBA00023204"/>
    </source>
</evidence>
<evidence type="ECO:0000259" key="12">
    <source>
        <dbReference type="Pfam" id="PF03372"/>
    </source>
</evidence>
<evidence type="ECO:0000313" key="14">
    <source>
        <dbReference type="Proteomes" id="UP000193067"/>
    </source>
</evidence>
<reference evidence="13 14" key="1">
    <citation type="journal article" date="2015" name="Biotechnol. Biofuels">
        <title>Enhanced degradation of softwood versus hardwood by the white-rot fungus Pycnoporus coccineus.</title>
        <authorList>
            <person name="Couturier M."/>
            <person name="Navarro D."/>
            <person name="Chevret D."/>
            <person name="Henrissat B."/>
            <person name="Piumi F."/>
            <person name="Ruiz-Duenas F.J."/>
            <person name="Martinez A.T."/>
            <person name="Grigoriev I.V."/>
            <person name="Riley R."/>
            <person name="Lipzen A."/>
            <person name="Berrin J.G."/>
            <person name="Master E.R."/>
            <person name="Rosso M.N."/>
        </authorList>
    </citation>
    <scope>NUCLEOTIDE SEQUENCE [LARGE SCALE GENOMIC DNA]</scope>
    <source>
        <strain evidence="13 14">BRFM310</strain>
    </source>
</reference>
<feature type="region of interest" description="Disordered" evidence="11">
    <location>
        <begin position="1"/>
        <end position="92"/>
    </location>
</feature>
<keyword evidence="8" id="KW-0460">Magnesium</keyword>
<dbReference type="CDD" id="cd09080">
    <property type="entry name" value="TDP2"/>
    <property type="match status" value="1"/>
</dbReference>
<dbReference type="GO" id="GO:0070260">
    <property type="term" value="F:5'-tyrosyl-DNA phosphodiesterase activity"/>
    <property type="evidence" value="ECO:0007669"/>
    <property type="project" value="TreeGrafter"/>
</dbReference>
<dbReference type="AlphaFoldDB" id="A0A1Y2IZF7"/>
<keyword evidence="6" id="KW-0227">DNA damage</keyword>
<organism evidence="13 14">
    <name type="scientific">Trametes coccinea (strain BRFM310)</name>
    <name type="common">Pycnoporus coccineus</name>
    <dbReference type="NCBI Taxonomy" id="1353009"/>
    <lineage>
        <taxon>Eukaryota</taxon>
        <taxon>Fungi</taxon>
        <taxon>Dikarya</taxon>
        <taxon>Basidiomycota</taxon>
        <taxon>Agaricomycotina</taxon>
        <taxon>Agaricomycetes</taxon>
        <taxon>Polyporales</taxon>
        <taxon>Polyporaceae</taxon>
        <taxon>Trametes</taxon>
    </lineage>
</organism>
<protein>
    <recommendedName>
        <fullName evidence="12">Endonuclease/exonuclease/phosphatase domain-containing protein</fullName>
    </recommendedName>
</protein>
<accession>A0A1Y2IZF7</accession>
<keyword evidence="4" id="KW-0540">Nuclease</keyword>
<dbReference type="GO" id="GO:0005737">
    <property type="term" value="C:cytoplasm"/>
    <property type="evidence" value="ECO:0007669"/>
    <property type="project" value="TreeGrafter"/>
</dbReference>
<comment type="cofactor">
    <cofactor evidence="1">
        <name>Mn(2+)</name>
        <dbReference type="ChEBI" id="CHEBI:29035"/>
    </cofactor>
</comment>
<dbReference type="Proteomes" id="UP000193067">
    <property type="component" value="Unassembled WGS sequence"/>
</dbReference>
<keyword evidence="9" id="KW-0234">DNA repair</keyword>
<evidence type="ECO:0000256" key="10">
    <source>
        <dbReference type="ARBA" id="ARBA00023242"/>
    </source>
</evidence>
<feature type="compositionally biased region" description="Low complexity" evidence="11">
    <location>
        <begin position="67"/>
        <end position="90"/>
    </location>
</feature>
<feature type="compositionally biased region" description="Low complexity" evidence="11">
    <location>
        <begin position="51"/>
        <end position="60"/>
    </location>
</feature>
<sequence>MQNSASASETKGPASGQGGPQSIPDISLKKGKLANSAGQSAQDGVLQDNAPTSQPQSPVTDSPPSPTSLSESSSSSGSSDMPSSYSTTPSGDVLHPLKIKGWSTHKSKWISRFRRATEIPAELRLITWNVDFMAQDTAGRLERILSYLQETQLSHSPPPSCVLLQELDVWSLNAVLLNPWVRQHYAVTPPTVNHWQSHYGNATLISRSIPVESAQMLVFSDSTMGRTAIFVDIPLRSPKSNRVRLVRIANTHLESLPYGAPARRKQLAAIADLLRAESVDAGVVGGDMNMIGDAADQSIHVAAGLEDACLCPDDPAAHTWGYQPPTRYSPGRLDRVFYVGTGLHVDAVEVIGKGLRTTNGRWASDHCGLLTTISF</sequence>
<evidence type="ECO:0000313" key="13">
    <source>
        <dbReference type="EMBL" id="OSD06549.1"/>
    </source>
</evidence>
<dbReference type="STRING" id="1353009.A0A1Y2IZF7"/>
<dbReference type="InterPro" id="IPR005135">
    <property type="entry name" value="Endo/exonuclease/phosphatase"/>
</dbReference>
<dbReference type="GO" id="GO:0006302">
    <property type="term" value="P:double-strand break repair"/>
    <property type="evidence" value="ECO:0007669"/>
    <property type="project" value="TreeGrafter"/>
</dbReference>